<evidence type="ECO:0000256" key="4">
    <source>
        <dbReference type="ARBA" id="ARBA00022741"/>
    </source>
</evidence>
<keyword evidence="5 9" id="KW-0227">DNA damage</keyword>
<evidence type="ECO:0000256" key="1">
    <source>
        <dbReference type="ARBA" id="ARBA00003618"/>
    </source>
</evidence>
<dbReference type="SUPFAM" id="SSF52540">
    <property type="entry name" value="P-loop containing nucleoside triphosphate hydrolases"/>
    <property type="match status" value="1"/>
</dbReference>
<keyword evidence="4" id="KW-0547">Nucleotide-binding</keyword>
<evidence type="ECO:0000256" key="9">
    <source>
        <dbReference type="PIRNR" id="PIRNR003128"/>
    </source>
</evidence>
<reference evidence="11" key="1">
    <citation type="journal article" date="2020" name="mSystems">
        <title>Genome- and Community-Level Interaction Insights into Carbon Utilization and Element Cycling Functions of Hydrothermarchaeota in Hydrothermal Sediment.</title>
        <authorList>
            <person name="Zhou Z."/>
            <person name="Liu Y."/>
            <person name="Xu W."/>
            <person name="Pan J."/>
            <person name="Luo Z.H."/>
            <person name="Li M."/>
        </authorList>
    </citation>
    <scope>NUCLEOTIDE SEQUENCE [LARGE SCALE GENOMIC DNA]</scope>
    <source>
        <strain evidence="11">HyVt-460</strain>
    </source>
</reference>
<dbReference type="PIRSF" id="PIRSF003128">
    <property type="entry name" value="RecN"/>
    <property type="match status" value="1"/>
</dbReference>
<dbReference type="GO" id="GO:0043590">
    <property type="term" value="C:bacterial nucleoid"/>
    <property type="evidence" value="ECO:0007669"/>
    <property type="project" value="TreeGrafter"/>
</dbReference>
<dbReference type="GO" id="GO:0006281">
    <property type="term" value="P:DNA repair"/>
    <property type="evidence" value="ECO:0007669"/>
    <property type="project" value="UniProtKB-KW"/>
</dbReference>
<dbReference type="FunFam" id="3.40.50.300:FF:000319">
    <property type="entry name" value="DNA repair protein RecN"/>
    <property type="match status" value="1"/>
</dbReference>
<comment type="caution">
    <text evidence="11">The sequence shown here is derived from an EMBL/GenBank/DDBJ whole genome shotgun (WGS) entry which is preliminary data.</text>
</comment>
<evidence type="ECO:0000256" key="5">
    <source>
        <dbReference type="ARBA" id="ARBA00022763"/>
    </source>
</evidence>
<organism evidence="11">
    <name type="scientific">Caldithrix abyssi</name>
    <dbReference type="NCBI Taxonomy" id="187145"/>
    <lineage>
        <taxon>Bacteria</taxon>
        <taxon>Pseudomonadati</taxon>
        <taxon>Calditrichota</taxon>
        <taxon>Calditrichia</taxon>
        <taxon>Calditrichales</taxon>
        <taxon>Calditrichaceae</taxon>
        <taxon>Caldithrix</taxon>
    </lineage>
</organism>
<dbReference type="GO" id="GO:0005524">
    <property type="term" value="F:ATP binding"/>
    <property type="evidence" value="ECO:0007669"/>
    <property type="project" value="UniProtKB-KW"/>
</dbReference>
<dbReference type="GO" id="GO:0009432">
    <property type="term" value="P:SOS response"/>
    <property type="evidence" value="ECO:0007669"/>
    <property type="project" value="TreeGrafter"/>
</dbReference>
<comment type="similarity">
    <text evidence="2 9">Belongs to the RecN family.</text>
</comment>
<keyword evidence="7 9" id="KW-0234">DNA repair</keyword>
<sequence>MLSSLYLKNYILIREAEVDFHRGLNIVTGESGAGKSILVGALAQIAGARGGSDMVRGGERKAVIEARFTLEPRHPLWDNLERHELERNGDELIIRKEINASGSSRIFINDTPVSLQILNGFSRQLVDLHGQHQHQKLLHPENHLGYLDLFAANGELRAQFKKAHDAYLHLAAELKRLRAEKETARQTEELYRFQIAELQQHQIDEADPEALREELRRLQNYEKIHQSAGTVLNLLYENEISLSEMLKELLDQLRFLGSVDREFEAYRENVEQGQALIEDAGQFTERYLSGLEFDPQRAEYLRQRVSDLDFLLKKYQKDDIEALRAFKEELNEKLDAIANVDHFITRAEKELNSRIETLNTLGKRLSRSRAEAAQKLHERIHAYLRDMAMPESCFHCDLITTPNPTSPFRLENEALELSETGFETARFMFTANPGETARPLHKIASGGELSRIMLAIKSLLAARDKTPLLVFDEIDSGISGKTAQITGRKIEELAGYHQLICVTHLPQIAAYADRHLRVYKSSTAQSTEVRVDVLDNEARIEELAGLLGGEEVGSQSRANARELLARSGKFPSA</sequence>
<protein>
    <recommendedName>
        <fullName evidence="3 9">DNA repair protein RecN</fullName>
    </recommendedName>
    <alternativeName>
        <fullName evidence="8 9">Recombination protein N</fullName>
    </alternativeName>
</protein>
<dbReference type="PANTHER" id="PTHR11059">
    <property type="entry name" value="DNA REPAIR PROTEIN RECN"/>
    <property type="match status" value="1"/>
</dbReference>
<dbReference type="AlphaFoldDB" id="A0A7V5VEZ2"/>
<name>A0A7V5VEZ2_CALAY</name>
<evidence type="ECO:0000256" key="3">
    <source>
        <dbReference type="ARBA" id="ARBA00021315"/>
    </source>
</evidence>
<dbReference type="GO" id="GO:0006310">
    <property type="term" value="P:DNA recombination"/>
    <property type="evidence" value="ECO:0007669"/>
    <property type="project" value="InterPro"/>
</dbReference>
<evidence type="ECO:0000256" key="2">
    <source>
        <dbReference type="ARBA" id="ARBA00009441"/>
    </source>
</evidence>
<evidence type="ECO:0000256" key="8">
    <source>
        <dbReference type="ARBA" id="ARBA00033408"/>
    </source>
</evidence>
<evidence type="ECO:0000259" key="10">
    <source>
        <dbReference type="Pfam" id="PF02463"/>
    </source>
</evidence>
<feature type="domain" description="RecF/RecN/SMC N-terminal" evidence="10">
    <location>
        <begin position="4"/>
        <end position="523"/>
    </location>
</feature>
<accession>A0A7V5VEZ2</accession>
<comment type="function">
    <text evidence="1 9">May be involved in recombinational repair of damaged DNA.</text>
</comment>
<dbReference type="NCBIfam" id="TIGR00634">
    <property type="entry name" value="recN"/>
    <property type="match status" value="1"/>
</dbReference>
<evidence type="ECO:0000256" key="7">
    <source>
        <dbReference type="ARBA" id="ARBA00023204"/>
    </source>
</evidence>
<evidence type="ECO:0000256" key="6">
    <source>
        <dbReference type="ARBA" id="ARBA00022840"/>
    </source>
</evidence>
<dbReference type="InterPro" id="IPR004604">
    <property type="entry name" value="DNA_recomb/repair_RecN"/>
</dbReference>
<gene>
    <name evidence="11" type="primary">recN</name>
    <name evidence="11" type="ORF">ENJ15_04165</name>
</gene>
<dbReference type="InterPro" id="IPR003395">
    <property type="entry name" value="RecF/RecN/SMC_N"/>
</dbReference>
<proteinExistence type="inferred from homology"/>
<dbReference type="Pfam" id="PF02463">
    <property type="entry name" value="SMC_N"/>
    <property type="match status" value="1"/>
</dbReference>
<dbReference type="PANTHER" id="PTHR11059:SF0">
    <property type="entry name" value="DNA REPAIR PROTEIN RECN"/>
    <property type="match status" value="1"/>
</dbReference>
<dbReference type="CDD" id="cd03241">
    <property type="entry name" value="ABC_RecN"/>
    <property type="match status" value="2"/>
</dbReference>
<keyword evidence="6" id="KW-0067">ATP-binding</keyword>
<dbReference type="EMBL" id="DRLI01000157">
    <property type="protein sequence ID" value="HHM02183.1"/>
    <property type="molecule type" value="Genomic_DNA"/>
</dbReference>
<dbReference type="Gene3D" id="3.40.50.300">
    <property type="entry name" value="P-loop containing nucleotide triphosphate hydrolases"/>
    <property type="match status" value="2"/>
</dbReference>
<dbReference type="Proteomes" id="UP000885771">
    <property type="component" value="Unassembled WGS sequence"/>
</dbReference>
<dbReference type="InterPro" id="IPR027417">
    <property type="entry name" value="P-loop_NTPase"/>
</dbReference>
<evidence type="ECO:0000313" key="11">
    <source>
        <dbReference type="EMBL" id="HHM02183.1"/>
    </source>
</evidence>